<gene>
    <name evidence="3" type="ORF">P691DRAFT_760419</name>
</gene>
<dbReference type="InterPro" id="IPR049507">
    <property type="entry name" value="SHLD2_OB1"/>
</dbReference>
<feature type="compositionally biased region" description="Basic and acidic residues" evidence="1">
    <location>
        <begin position="16"/>
        <end position="25"/>
    </location>
</feature>
<protein>
    <recommendedName>
        <fullName evidence="2">Shieldin complex subunit 2 first OB fold domain-containing protein</fullName>
    </recommendedName>
</protein>
<keyword evidence="4" id="KW-1185">Reference proteome</keyword>
<feature type="compositionally biased region" description="Polar residues" evidence="1">
    <location>
        <begin position="116"/>
        <end position="133"/>
    </location>
</feature>
<dbReference type="Gene3D" id="2.40.50.140">
    <property type="entry name" value="Nucleic acid-binding proteins"/>
    <property type="match status" value="1"/>
</dbReference>
<dbReference type="AlphaFoldDB" id="A0A9P5XE27"/>
<accession>A0A9P5XE27</accession>
<dbReference type="SUPFAM" id="SSF50249">
    <property type="entry name" value="Nucleic acid-binding proteins"/>
    <property type="match status" value="1"/>
</dbReference>
<feature type="domain" description="Shieldin complex subunit 2 first OB fold" evidence="2">
    <location>
        <begin position="169"/>
        <end position="274"/>
    </location>
</feature>
<proteinExistence type="predicted"/>
<evidence type="ECO:0000256" key="1">
    <source>
        <dbReference type="SAM" id="MobiDB-lite"/>
    </source>
</evidence>
<comment type="caution">
    <text evidence="3">The sequence shown here is derived from an EMBL/GenBank/DDBJ whole genome shotgun (WGS) entry which is preliminary data.</text>
</comment>
<dbReference type="Pfam" id="PF21669">
    <property type="entry name" value="SHLD2_OB1"/>
    <property type="match status" value="1"/>
</dbReference>
<reference evidence="3" key="1">
    <citation type="submission" date="2020-11" db="EMBL/GenBank/DDBJ databases">
        <authorList>
            <consortium name="DOE Joint Genome Institute"/>
            <person name="Ahrendt S."/>
            <person name="Riley R."/>
            <person name="Andreopoulos W."/>
            <person name="Labutti K."/>
            <person name="Pangilinan J."/>
            <person name="Ruiz-Duenas F.J."/>
            <person name="Barrasa J.M."/>
            <person name="Sanchez-Garcia M."/>
            <person name="Camarero S."/>
            <person name="Miyauchi S."/>
            <person name="Serrano A."/>
            <person name="Linde D."/>
            <person name="Babiker R."/>
            <person name="Drula E."/>
            <person name="Ayuso-Fernandez I."/>
            <person name="Pacheco R."/>
            <person name="Padilla G."/>
            <person name="Ferreira P."/>
            <person name="Barriuso J."/>
            <person name="Kellner H."/>
            <person name="Castanera R."/>
            <person name="Alfaro M."/>
            <person name="Ramirez L."/>
            <person name="Pisabarro A.G."/>
            <person name="Kuo A."/>
            <person name="Tritt A."/>
            <person name="Lipzen A."/>
            <person name="He G."/>
            <person name="Yan M."/>
            <person name="Ng V."/>
            <person name="Cullen D."/>
            <person name="Martin F."/>
            <person name="Rosso M.-N."/>
            <person name="Henrissat B."/>
            <person name="Hibbett D."/>
            <person name="Martinez A.T."/>
            <person name="Grigoriev I.V."/>
        </authorList>
    </citation>
    <scope>NUCLEOTIDE SEQUENCE</scope>
    <source>
        <strain evidence="3">MF-IS2</strain>
    </source>
</reference>
<feature type="region of interest" description="Disordered" evidence="1">
    <location>
        <begin position="90"/>
        <end position="145"/>
    </location>
</feature>
<name>A0A9P5XE27_9AGAR</name>
<sequence>MSTYRVFLGAPPLRDLDNDPTEYRWENVSSQSEKTREQLPTPPDFPGLEALDNASRRISLVYQNVIFNEDAEDGSFEDGEDSKLIPAGADQTTAITWPPTAEDQAKRQSRSRRSMNELSFLNTTTRSFIGSQPETQETQETQSMNYSDASSIARFPTFHFSMHALASLTLLVKQKCTGAMRISILVAILEVEGPDTVKIKQGREAGKQVAVLKMILGDEGGTICKLTAWREVAERWGGQHTAVAVKRGDIVLIENVIATFDIKSSPNIIASPFQKSSLTICYRTMPYTKEDSRLRPDLRLGRSDVAVRKVAAVVAWFQDLAGLESLDV</sequence>
<evidence type="ECO:0000313" key="3">
    <source>
        <dbReference type="EMBL" id="KAF9447845.1"/>
    </source>
</evidence>
<organism evidence="3 4">
    <name type="scientific">Macrolepiota fuliginosa MF-IS2</name>
    <dbReference type="NCBI Taxonomy" id="1400762"/>
    <lineage>
        <taxon>Eukaryota</taxon>
        <taxon>Fungi</taxon>
        <taxon>Dikarya</taxon>
        <taxon>Basidiomycota</taxon>
        <taxon>Agaricomycotina</taxon>
        <taxon>Agaricomycetes</taxon>
        <taxon>Agaricomycetidae</taxon>
        <taxon>Agaricales</taxon>
        <taxon>Agaricineae</taxon>
        <taxon>Agaricaceae</taxon>
        <taxon>Macrolepiota</taxon>
    </lineage>
</organism>
<dbReference type="EMBL" id="MU151183">
    <property type="protein sequence ID" value="KAF9447845.1"/>
    <property type="molecule type" value="Genomic_DNA"/>
</dbReference>
<feature type="region of interest" description="Disordered" evidence="1">
    <location>
        <begin position="16"/>
        <end position="43"/>
    </location>
</feature>
<dbReference type="Proteomes" id="UP000807342">
    <property type="component" value="Unassembled WGS sequence"/>
</dbReference>
<evidence type="ECO:0000313" key="4">
    <source>
        <dbReference type="Proteomes" id="UP000807342"/>
    </source>
</evidence>
<dbReference type="InterPro" id="IPR012340">
    <property type="entry name" value="NA-bd_OB-fold"/>
</dbReference>
<dbReference type="OrthoDB" id="2570580at2759"/>
<evidence type="ECO:0000259" key="2">
    <source>
        <dbReference type="Pfam" id="PF21669"/>
    </source>
</evidence>